<sequence>MPVKAVAVNAEMLKAMYDEELRIEEENENFFTFREIIEKNMQGIRSKMSKRDFLYYGKMR</sequence>
<name>H2YFP0_CIOSA</name>
<proteinExistence type="predicted"/>
<dbReference type="InParanoid" id="H2YFP0"/>
<accession>H2YFP0</accession>
<protein>
    <submittedName>
        <fullName evidence="1">Uncharacterized protein</fullName>
    </submittedName>
</protein>
<dbReference type="Proteomes" id="UP000007875">
    <property type="component" value="Unassembled WGS sequence"/>
</dbReference>
<dbReference type="HOGENOM" id="CLU_2941038_0_0_1"/>
<dbReference type="AlphaFoldDB" id="H2YFP0"/>
<keyword evidence="2" id="KW-1185">Reference proteome</keyword>
<evidence type="ECO:0000313" key="2">
    <source>
        <dbReference type="Proteomes" id="UP000007875"/>
    </source>
</evidence>
<reference evidence="1" key="3">
    <citation type="submission" date="2025-09" db="UniProtKB">
        <authorList>
            <consortium name="Ensembl"/>
        </authorList>
    </citation>
    <scope>IDENTIFICATION</scope>
</reference>
<reference evidence="1" key="2">
    <citation type="submission" date="2025-08" db="UniProtKB">
        <authorList>
            <consortium name="Ensembl"/>
        </authorList>
    </citation>
    <scope>IDENTIFICATION</scope>
</reference>
<organism evidence="1 2">
    <name type="scientific">Ciona savignyi</name>
    <name type="common">Pacific transparent sea squirt</name>
    <dbReference type="NCBI Taxonomy" id="51511"/>
    <lineage>
        <taxon>Eukaryota</taxon>
        <taxon>Metazoa</taxon>
        <taxon>Chordata</taxon>
        <taxon>Tunicata</taxon>
        <taxon>Ascidiacea</taxon>
        <taxon>Phlebobranchia</taxon>
        <taxon>Cionidae</taxon>
        <taxon>Ciona</taxon>
    </lineage>
</organism>
<reference evidence="2" key="1">
    <citation type="submission" date="2003-08" db="EMBL/GenBank/DDBJ databases">
        <authorList>
            <person name="Birren B."/>
            <person name="Nusbaum C."/>
            <person name="Abebe A."/>
            <person name="Abouelleil A."/>
            <person name="Adekoya E."/>
            <person name="Ait-zahra M."/>
            <person name="Allen N."/>
            <person name="Allen T."/>
            <person name="An P."/>
            <person name="Anderson M."/>
            <person name="Anderson S."/>
            <person name="Arachchi H."/>
            <person name="Armbruster J."/>
            <person name="Bachantsang P."/>
            <person name="Baldwin J."/>
            <person name="Barry A."/>
            <person name="Bayul T."/>
            <person name="Blitshsteyn B."/>
            <person name="Bloom T."/>
            <person name="Blye J."/>
            <person name="Boguslavskiy L."/>
            <person name="Borowsky M."/>
            <person name="Boukhgalter B."/>
            <person name="Brunache A."/>
            <person name="Butler J."/>
            <person name="Calixte N."/>
            <person name="Calvo S."/>
            <person name="Camarata J."/>
            <person name="Campo K."/>
            <person name="Chang J."/>
            <person name="Cheshatsang Y."/>
            <person name="Citroen M."/>
            <person name="Collymore A."/>
            <person name="Considine T."/>
            <person name="Cook A."/>
            <person name="Cooke P."/>
            <person name="Corum B."/>
            <person name="Cuomo C."/>
            <person name="David R."/>
            <person name="Dawoe T."/>
            <person name="Degray S."/>
            <person name="Dodge S."/>
            <person name="Dooley K."/>
            <person name="Dorje P."/>
            <person name="Dorjee K."/>
            <person name="Dorris L."/>
            <person name="Duffey N."/>
            <person name="Dupes A."/>
            <person name="Elkins T."/>
            <person name="Engels R."/>
            <person name="Erickson J."/>
            <person name="Farina A."/>
            <person name="Faro S."/>
            <person name="Ferreira P."/>
            <person name="Fischer H."/>
            <person name="Fitzgerald M."/>
            <person name="Foley K."/>
            <person name="Gage D."/>
            <person name="Galagan J."/>
            <person name="Gearin G."/>
            <person name="Gnerre S."/>
            <person name="Gnirke A."/>
            <person name="Goyette A."/>
            <person name="Graham J."/>
            <person name="Grandbois E."/>
            <person name="Gyaltsen K."/>
            <person name="Hafez N."/>
            <person name="Hagopian D."/>
            <person name="Hagos B."/>
            <person name="Hall J."/>
            <person name="Hatcher B."/>
            <person name="Heller A."/>
            <person name="Higgins H."/>
            <person name="Honan T."/>
            <person name="Horn A."/>
            <person name="Houde N."/>
            <person name="Hughes L."/>
            <person name="Hulme W."/>
            <person name="Husby E."/>
            <person name="Iliev I."/>
            <person name="Jaffe D."/>
            <person name="Jones C."/>
            <person name="Kamal M."/>
            <person name="Kamat A."/>
            <person name="Kamvysselis M."/>
            <person name="Karlsson E."/>
            <person name="Kells C."/>
            <person name="Kieu A."/>
            <person name="Kisner P."/>
            <person name="Kodira C."/>
            <person name="Kulbokas E."/>
            <person name="Labutti K."/>
            <person name="Lama D."/>
            <person name="Landers T."/>
            <person name="Leger J."/>
            <person name="Levine S."/>
            <person name="Lewis D."/>
            <person name="Lewis T."/>
            <person name="Lindblad-toh K."/>
            <person name="Liu X."/>
            <person name="Lokyitsang T."/>
            <person name="Lokyitsang Y."/>
            <person name="Lucien O."/>
            <person name="Lui A."/>
            <person name="Ma L.J."/>
            <person name="Mabbitt R."/>
            <person name="Macdonald J."/>
            <person name="Maclean C."/>
            <person name="Major J."/>
            <person name="Manning J."/>
            <person name="Marabella R."/>
            <person name="Maru K."/>
            <person name="Matthews C."/>
            <person name="Mauceli E."/>
            <person name="Mccarthy M."/>
            <person name="Mcdonough S."/>
            <person name="Mcghee T."/>
            <person name="Meldrim J."/>
            <person name="Meneus L."/>
            <person name="Mesirov J."/>
            <person name="Mihalev A."/>
            <person name="Mihova T."/>
            <person name="Mikkelsen T."/>
            <person name="Mlenga V."/>
            <person name="Moru K."/>
            <person name="Mozes J."/>
            <person name="Mulrain L."/>
            <person name="Munson G."/>
            <person name="Naylor J."/>
            <person name="Newes C."/>
            <person name="Nguyen C."/>
            <person name="Nguyen N."/>
            <person name="Nguyen T."/>
            <person name="Nicol R."/>
            <person name="Nielsen C."/>
            <person name="Nizzari M."/>
            <person name="Norbu C."/>
            <person name="Norbu N."/>
            <person name="O'donnell P."/>
            <person name="Okoawo O."/>
            <person name="O'leary S."/>
            <person name="Omotosho B."/>
            <person name="O'neill K."/>
            <person name="Osman S."/>
            <person name="Parker S."/>
            <person name="Perrin D."/>
            <person name="Phunkhang P."/>
            <person name="Piqani B."/>
            <person name="Purcell S."/>
            <person name="Rachupka T."/>
            <person name="Ramasamy U."/>
            <person name="Rameau R."/>
            <person name="Ray V."/>
            <person name="Raymond C."/>
            <person name="Retta R."/>
            <person name="Richardson S."/>
            <person name="Rise C."/>
            <person name="Rodriguez J."/>
            <person name="Rogers J."/>
            <person name="Rogov P."/>
            <person name="Rutman M."/>
            <person name="Schupbach R."/>
            <person name="Seaman C."/>
            <person name="Settipalli S."/>
            <person name="Sharpe T."/>
            <person name="Sheridan J."/>
            <person name="Sherpa N."/>
            <person name="Shi J."/>
            <person name="Smirnov S."/>
            <person name="Smith C."/>
            <person name="Sougnez C."/>
            <person name="Spencer B."/>
            <person name="Stalker J."/>
            <person name="Stange-thomann N."/>
            <person name="Stavropoulos S."/>
            <person name="Stetson K."/>
            <person name="Stone C."/>
            <person name="Stone S."/>
            <person name="Stubbs M."/>
            <person name="Talamas J."/>
            <person name="Tchuinga P."/>
            <person name="Tenzing P."/>
            <person name="Tesfaye S."/>
            <person name="Theodore J."/>
            <person name="Thoulutsang Y."/>
            <person name="Topham K."/>
            <person name="Towey S."/>
            <person name="Tsamla T."/>
            <person name="Tsomo N."/>
            <person name="Vallee D."/>
            <person name="Vassiliev H."/>
            <person name="Venkataraman V."/>
            <person name="Vinson J."/>
            <person name="Vo A."/>
            <person name="Wade C."/>
            <person name="Wang S."/>
            <person name="Wangchuk T."/>
            <person name="Wangdi T."/>
            <person name="Whittaker C."/>
            <person name="Wilkinson J."/>
            <person name="Wu Y."/>
            <person name="Wyman D."/>
            <person name="Yadav S."/>
            <person name="Yang S."/>
            <person name="Yang X."/>
            <person name="Yeager S."/>
            <person name="Yee E."/>
            <person name="Young G."/>
            <person name="Zainoun J."/>
            <person name="Zembeck L."/>
            <person name="Zimmer A."/>
            <person name="Zody M."/>
            <person name="Lander E."/>
        </authorList>
    </citation>
    <scope>NUCLEOTIDE SEQUENCE [LARGE SCALE GENOMIC DNA]</scope>
</reference>
<evidence type="ECO:0000313" key="1">
    <source>
        <dbReference type="Ensembl" id="ENSCSAVP00000004138.1"/>
    </source>
</evidence>
<dbReference type="Ensembl" id="ENSCSAVT00000004201.1">
    <property type="protein sequence ID" value="ENSCSAVP00000004138.1"/>
    <property type="gene ID" value="ENSCSAVG00000002435.1"/>
</dbReference>